<sequence length="403" mass="44924">MMNFIKRFFVRPKSPGECQQRCERPLSPGDGHPPINWKECNPKYERPLTSRNVILSTIFELHGRRSERPWSEYNIWRRGRKGEKKDAEPSTMWTQLGQTDDSPSSSNDEPSGSWQAPKIRGESSSTEKNTTALFIRRQLGQRDDNPSSSNCELSGSWEAPTIRSDNTLSDEATNASSTWRQLRRRGESPSFEKKTKTSTPIWHLVLRGESSSSKTNPKTSTTMGNLGWRSESFSSKKKPKTSSIWRLLGRRGVGPSSSNYESSGSWEAPTIRSDSPLTEEATNASSTWRQLGRRGESPSFEKKAKTSTPTWHLGWRGGRVLAAGPTYDYLVLFTITNSTVSLAPHTVSSFISSWSLHLSTTSAPLTCHVVHLSLSCQSPVESSANCSSRVHVIVKFVSLIIPG</sequence>
<feature type="compositionally biased region" description="Basic and acidic residues" evidence="1">
    <location>
        <begin position="293"/>
        <end position="304"/>
    </location>
</feature>
<reference evidence="3" key="1">
    <citation type="submission" date="2025-08" db="UniProtKB">
        <authorList>
            <consortium name="RefSeq"/>
        </authorList>
    </citation>
    <scope>IDENTIFICATION</scope>
</reference>
<dbReference type="Proteomes" id="UP000694891">
    <property type="component" value="Unplaced"/>
</dbReference>
<dbReference type="RefSeq" id="XP_008278194.1">
    <property type="nucleotide sequence ID" value="XM_008279972.1"/>
</dbReference>
<keyword evidence="2" id="KW-1185">Reference proteome</keyword>
<protein>
    <submittedName>
        <fullName evidence="3">Cell wall protein IFF6-like</fullName>
    </submittedName>
</protein>
<accession>A0A9Y4JNF0</accession>
<feature type="compositionally biased region" description="Low complexity" evidence="1">
    <location>
        <begin position="210"/>
        <end position="222"/>
    </location>
</feature>
<name>A0A9Y4JNF0_9TELE</name>
<evidence type="ECO:0000313" key="2">
    <source>
        <dbReference type="Proteomes" id="UP000694891"/>
    </source>
</evidence>
<evidence type="ECO:0000313" key="3">
    <source>
        <dbReference type="RefSeq" id="XP_008278194.1"/>
    </source>
</evidence>
<feature type="compositionally biased region" description="Low complexity" evidence="1">
    <location>
        <begin position="100"/>
        <end position="113"/>
    </location>
</feature>
<feature type="compositionally biased region" description="Low complexity" evidence="1">
    <location>
        <begin position="256"/>
        <end position="265"/>
    </location>
</feature>
<evidence type="ECO:0000256" key="1">
    <source>
        <dbReference type="SAM" id="MobiDB-lite"/>
    </source>
</evidence>
<organism evidence="2 3">
    <name type="scientific">Stegastes partitus</name>
    <name type="common">bicolor damselfish</name>
    <dbReference type="NCBI Taxonomy" id="144197"/>
    <lineage>
        <taxon>Eukaryota</taxon>
        <taxon>Metazoa</taxon>
        <taxon>Chordata</taxon>
        <taxon>Craniata</taxon>
        <taxon>Vertebrata</taxon>
        <taxon>Euteleostomi</taxon>
        <taxon>Actinopterygii</taxon>
        <taxon>Neopterygii</taxon>
        <taxon>Teleostei</taxon>
        <taxon>Neoteleostei</taxon>
        <taxon>Acanthomorphata</taxon>
        <taxon>Ovalentaria</taxon>
        <taxon>Pomacentridae</taxon>
        <taxon>Stegastes</taxon>
    </lineage>
</organism>
<gene>
    <name evidence="3" type="primary">LOC103355975</name>
</gene>
<feature type="compositionally biased region" description="Basic and acidic residues" evidence="1">
    <location>
        <begin position="184"/>
        <end position="195"/>
    </location>
</feature>
<dbReference type="AlphaFoldDB" id="A0A9Y4JNF0"/>
<dbReference type="GeneID" id="103355975"/>
<feature type="compositionally biased region" description="Polar residues" evidence="1">
    <location>
        <begin position="122"/>
        <end position="132"/>
    </location>
</feature>
<feature type="region of interest" description="Disordered" evidence="1">
    <location>
        <begin position="254"/>
        <end position="305"/>
    </location>
</feature>
<feature type="compositionally biased region" description="Polar residues" evidence="1">
    <location>
        <begin position="272"/>
        <end position="289"/>
    </location>
</feature>
<feature type="region of interest" description="Disordered" evidence="1">
    <location>
        <begin position="79"/>
        <end position="196"/>
    </location>
</feature>
<feature type="region of interest" description="Disordered" evidence="1">
    <location>
        <begin position="209"/>
        <end position="236"/>
    </location>
</feature>
<feature type="compositionally biased region" description="Polar residues" evidence="1">
    <location>
        <begin position="163"/>
        <end position="180"/>
    </location>
</feature>
<proteinExistence type="predicted"/>